<evidence type="ECO:0000259" key="9">
    <source>
        <dbReference type="Pfam" id="PF02879"/>
    </source>
</evidence>
<dbReference type="EMBL" id="WQLV01000005">
    <property type="protein sequence ID" value="MVO16057.1"/>
    <property type="molecule type" value="Genomic_DNA"/>
</dbReference>
<dbReference type="Gene3D" id="3.30.310.50">
    <property type="entry name" value="Alpha-D-phosphohexomutase, C-terminal domain"/>
    <property type="match status" value="1"/>
</dbReference>
<dbReference type="CDD" id="cd03089">
    <property type="entry name" value="PMM_PGM"/>
    <property type="match status" value="1"/>
</dbReference>
<dbReference type="PRINTS" id="PR00509">
    <property type="entry name" value="PGMPMM"/>
</dbReference>
<evidence type="ECO:0000259" key="7">
    <source>
        <dbReference type="Pfam" id="PF00408"/>
    </source>
</evidence>
<proteinExistence type="inferred from homology"/>
<evidence type="ECO:0000313" key="12">
    <source>
        <dbReference type="Proteomes" id="UP000478892"/>
    </source>
</evidence>
<dbReference type="Pfam" id="PF00408">
    <property type="entry name" value="PGM_PMM_IV"/>
    <property type="match status" value="1"/>
</dbReference>
<protein>
    <submittedName>
        <fullName evidence="11">Phosphomannomutase/phosphoglucomutase</fullName>
    </submittedName>
</protein>
<keyword evidence="12" id="KW-1185">Reference proteome</keyword>
<accession>A0A6L6WJ44</accession>
<evidence type="ECO:0000313" key="11">
    <source>
        <dbReference type="EMBL" id="MVO16057.1"/>
    </source>
</evidence>
<sequence>MTKPTAPVTPNTWNFLRDPMITPTGFREYDARWKYPDEINLPGITALGLGLGTQMIARGIDPVIAVANDYRDYSLSIKNALMLGLMQAGIAVKDIGPAVSPMAYFSQFHLDVPAVAMVTASHNPNGWTGVKMGFERPLTHGPDEMSELREIVLQGKGVARAGGSYEFVDGVKEAYLDDLVGDFKMSRKLKVVCATGNGTAAAFAPELFERIGVEVVPSHNELDYTFPHYNPNPEAMEMLHDMADSVKASGADFALGFDGDGDRCGVVDDEGEEIFADKVGVIMARDLSKLHPNATFVADVKSTGLFASDPELKKNGVTADYWKTGHSHMKRRVKEIGALAGFEKSGHYFLAEPIGRGYDCGMRVAVEICKLMDRNPDMKMSDLRRALPKTWAMPTMSPYCADIEKYDVLDRLVAKLVAKHAAGETLAGRSIKEVVTVNGARVILDNGSWGLVRASSNTPNLVVVCESSQSEEELRAIFAEIDAVIRTEPLVGDYDQTF</sequence>
<dbReference type="Pfam" id="PF02879">
    <property type="entry name" value="PGM_PMM_II"/>
    <property type="match status" value="1"/>
</dbReference>
<keyword evidence="4" id="KW-0479">Metal-binding</keyword>
<evidence type="ECO:0000256" key="4">
    <source>
        <dbReference type="ARBA" id="ARBA00022723"/>
    </source>
</evidence>
<dbReference type="InterPro" id="IPR005845">
    <property type="entry name" value="A-D-PHexomutase_a/b/a-II"/>
</dbReference>
<dbReference type="GO" id="GO:0016868">
    <property type="term" value="F:intramolecular phosphotransferase activity"/>
    <property type="evidence" value="ECO:0007669"/>
    <property type="project" value="InterPro"/>
</dbReference>
<evidence type="ECO:0000256" key="6">
    <source>
        <dbReference type="ARBA" id="ARBA00023235"/>
    </source>
</evidence>
<dbReference type="InterPro" id="IPR005843">
    <property type="entry name" value="A-D-PHexomutase_C"/>
</dbReference>
<feature type="domain" description="Alpha-D-phosphohexomutase C-terminal" evidence="7">
    <location>
        <begin position="433"/>
        <end position="483"/>
    </location>
</feature>
<feature type="domain" description="Alpha-D-phosphohexomutase alpha/beta/alpha" evidence="8">
    <location>
        <begin position="25"/>
        <end position="154"/>
    </location>
</feature>
<feature type="domain" description="Alpha-D-phosphohexomutase alpha/beta/alpha" evidence="10">
    <location>
        <begin position="277"/>
        <end position="389"/>
    </location>
</feature>
<dbReference type="SUPFAM" id="SSF53738">
    <property type="entry name" value="Phosphoglucomutase, first 3 domains"/>
    <property type="match status" value="3"/>
</dbReference>
<evidence type="ECO:0000256" key="3">
    <source>
        <dbReference type="ARBA" id="ARBA00022553"/>
    </source>
</evidence>
<dbReference type="Gene3D" id="3.40.120.10">
    <property type="entry name" value="Alpha-D-Glucose-1,6-Bisphosphate, subunit A, domain 3"/>
    <property type="match status" value="3"/>
</dbReference>
<dbReference type="AlphaFoldDB" id="A0A6L6WJ44"/>
<evidence type="ECO:0000259" key="8">
    <source>
        <dbReference type="Pfam" id="PF02878"/>
    </source>
</evidence>
<name>A0A6L6WJ44_9RHOB</name>
<dbReference type="Pfam" id="PF02880">
    <property type="entry name" value="PGM_PMM_III"/>
    <property type="match status" value="1"/>
</dbReference>
<reference evidence="11 12" key="1">
    <citation type="submission" date="2019-12" db="EMBL/GenBank/DDBJ databases">
        <authorList>
            <person name="Zhang Y.-J."/>
        </authorList>
    </citation>
    <scope>NUCLEOTIDE SEQUENCE [LARGE SCALE GENOMIC DNA]</scope>
    <source>
        <strain evidence="11 12">CY05</strain>
    </source>
</reference>
<comment type="cofactor">
    <cofactor evidence="1">
        <name>Mg(2+)</name>
        <dbReference type="ChEBI" id="CHEBI:18420"/>
    </cofactor>
</comment>
<gene>
    <name evidence="11" type="ORF">GO984_09555</name>
</gene>
<dbReference type="InterPro" id="IPR005846">
    <property type="entry name" value="A-D-PHexomutase_a/b/a-III"/>
</dbReference>
<feature type="domain" description="Alpha-D-phosphohexomutase alpha/beta/alpha" evidence="9">
    <location>
        <begin position="174"/>
        <end position="271"/>
    </location>
</feature>
<dbReference type="PANTHER" id="PTHR43771">
    <property type="entry name" value="PHOSPHOMANNOMUTASE"/>
    <property type="match status" value="1"/>
</dbReference>
<dbReference type="Pfam" id="PF02878">
    <property type="entry name" value="PGM_PMM_I"/>
    <property type="match status" value="1"/>
</dbReference>
<dbReference type="PANTHER" id="PTHR43771:SF2">
    <property type="entry name" value="PHOSPHOMANNOMUTASE_PHOSPHOGLUCOMUTASE"/>
    <property type="match status" value="1"/>
</dbReference>
<organism evidence="11 12">
    <name type="scientific">Parasedimentitalea huanghaiensis</name>
    <dbReference type="NCBI Taxonomy" id="2682100"/>
    <lineage>
        <taxon>Bacteria</taxon>
        <taxon>Pseudomonadati</taxon>
        <taxon>Pseudomonadota</taxon>
        <taxon>Alphaproteobacteria</taxon>
        <taxon>Rhodobacterales</taxon>
        <taxon>Paracoccaceae</taxon>
        <taxon>Parasedimentitalea</taxon>
    </lineage>
</organism>
<comment type="similarity">
    <text evidence="2">Belongs to the phosphohexose mutase family.</text>
</comment>
<evidence type="ECO:0000256" key="1">
    <source>
        <dbReference type="ARBA" id="ARBA00001946"/>
    </source>
</evidence>
<dbReference type="GO" id="GO:0046872">
    <property type="term" value="F:metal ion binding"/>
    <property type="evidence" value="ECO:0007669"/>
    <property type="project" value="UniProtKB-KW"/>
</dbReference>
<evidence type="ECO:0000259" key="10">
    <source>
        <dbReference type="Pfam" id="PF02880"/>
    </source>
</evidence>
<dbReference type="InterPro" id="IPR016055">
    <property type="entry name" value="A-D-PHexomutase_a/b/a-I/II/III"/>
</dbReference>
<dbReference type="SUPFAM" id="SSF55957">
    <property type="entry name" value="Phosphoglucomutase, C-terminal domain"/>
    <property type="match status" value="1"/>
</dbReference>
<comment type="caution">
    <text evidence="11">The sequence shown here is derived from an EMBL/GenBank/DDBJ whole genome shotgun (WGS) entry which is preliminary data.</text>
</comment>
<keyword evidence="6" id="KW-0413">Isomerase</keyword>
<keyword evidence="3" id="KW-0597">Phosphoprotein</keyword>
<dbReference type="InterPro" id="IPR005844">
    <property type="entry name" value="A-D-PHexomutase_a/b/a-I"/>
</dbReference>
<evidence type="ECO:0000256" key="2">
    <source>
        <dbReference type="ARBA" id="ARBA00010231"/>
    </source>
</evidence>
<keyword evidence="5" id="KW-0460">Magnesium</keyword>
<dbReference type="InterPro" id="IPR036900">
    <property type="entry name" value="A-D-PHexomutase_C_sf"/>
</dbReference>
<dbReference type="GO" id="GO:0005975">
    <property type="term" value="P:carbohydrate metabolic process"/>
    <property type="evidence" value="ECO:0007669"/>
    <property type="project" value="InterPro"/>
</dbReference>
<dbReference type="Proteomes" id="UP000478892">
    <property type="component" value="Unassembled WGS sequence"/>
</dbReference>
<evidence type="ECO:0000256" key="5">
    <source>
        <dbReference type="ARBA" id="ARBA00022842"/>
    </source>
</evidence>
<dbReference type="RefSeq" id="WP_157022303.1">
    <property type="nucleotide sequence ID" value="NZ_WQLV01000005.1"/>
</dbReference>
<dbReference type="InterPro" id="IPR005841">
    <property type="entry name" value="Alpha-D-phosphohexomutase_SF"/>
</dbReference>